<dbReference type="PANTHER" id="PTHR24279:SF120">
    <property type="entry name" value="CYTOCHROME P450"/>
    <property type="match status" value="1"/>
</dbReference>
<dbReference type="Gene3D" id="1.10.630.10">
    <property type="entry name" value="Cytochrome P450"/>
    <property type="match status" value="1"/>
</dbReference>
<feature type="binding site" description="axial binding residue" evidence="8">
    <location>
        <position position="398"/>
    </location>
    <ligand>
        <name>heme</name>
        <dbReference type="ChEBI" id="CHEBI:30413"/>
    </ligand>
    <ligandPart>
        <name>Fe</name>
        <dbReference type="ChEBI" id="CHEBI:18248"/>
    </ligandPart>
</feature>
<gene>
    <name evidence="11" type="primary">LOC111117979</name>
</gene>
<comment type="cofactor">
    <cofactor evidence="1 8">
        <name>heme</name>
        <dbReference type="ChEBI" id="CHEBI:30413"/>
    </cofactor>
</comment>
<dbReference type="AlphaFoldDB" id="A0A8B8CB04"/>
<dbReference type="Proteomes" id="UP000694844">
    <property type="component" value="Chromosome 2"/>
</dbReference>
<dbReference type="FunFam" id="1.10.630.10:FF:000006">
    <property type="entry name" value="Cytochrome P450 302a1, mitochondrial"/>
    <property type="match status" value="1"/>
</dbReference>
<dbReference type="InterPro" id="IPR001128">
    <property type="entry name" value="Cyt_P450"/>
</dbReference>
<dbReference type="InterPro" id="IPR002401">
    <property type="entry name" value="Cyt_P450_E_grp-I"/>
</dbReference>
<dbReference type="OrthoDB" id="3945418at2759"/>
<evidence type="ECO:0000313" key="11">
    <source>
        <dbReference type="RefSeq" id="XP_022312942.1"/>
    </source>
</evidence>
<dbReference type="GO" id="GO:0004497">
    <property type="term" value="F:monooxygenase activity"/>
    <property type="evidence" value="ECO:0007669"/>
    <property type="project" value="UniProtKB-KW"/>
</dbReference>
<reference evidence="11" key="1">
    <citation type="submission" date="2025-08" db="UniProtKB">
        <authorList>
            <consortium name="RefSeq"/>
        </authorList>
    </citation>
    <scope>IDENTIFICATION</scope>
    <source>
        <tissue evidence="11">Whole sample</tissue>
    </source>
</reference>
<evidence type="ECO:0000256" key="4">
    <source>
        <dbReference type="ARBA" id="ARBA00022723"/>
    </source>
</evidence>
<evidence type="ECO:0000256" key="8">
    <source>
        <dbReference type="PIRSR" id="PIRSR602401-1"/>
    </source>
</evidence>
<dbReference type="InterPro" id="IPR036396">
    <property type="entry name" value="Cyt_P450_sf"/>
</dbReference>
<dbReference type="GeneID" id="111117979"/>
<evidence type="ECO:0000256" key="6">
    <source>
        <dbReference type="ARBA" id="ARBA00023004"/>
    </source>
</evidence>
<protein>
    <submittedName>
        <fullName evidence="11">LOW QUALITY PROTEIN: cytochrome P450 10-like</fullName>
    </submittedName>
</protein>
<evidence type="ECO:0000256" key="2">
    <source>
        <dbReference type="ARBA" id="ARBA00010617"/>
    </source>
</evidence>
<evidence type="ECO:0000256" key="5">
    <source>
        <dbReference type="ARBA" id="ARBA00023002"/>
    </source>
</evidence>
<dbReference type="RefSeq" id="XP_022312942.1">
    <property type="nucleotide sequence ID" value="XM_022457234.1"/>
</dbReference>
<dbReference type="GO" id="GO:0005506">
    <property type="term" value="F:iron ion binding"/>
    <property type="evidence" value="ECO:0007669"/>
    <property type="project" value="InterPro"/>
</dbReference>
<keyword evidence="6 8" id="KW-0408">Iron</keyword>
<dbReference type="CDD" id="cd11054">
    <property type="entry name" value="CYP24A1-like"/>
    <property type="match status" value="1"/>
</dbReference>
<evidence type="ECO:0000256" key="7">
    <source>
        <dbReference type="ARBA" id="ARBA00023033"/>
    </source>
</evidence>
<keyword evidence="5 9" id="KW-0560">Oxidoreductase</keyword>
<dbReference type="GO" id="GO:0020037">
    <property type="term" value="F:heme binding"/>
    <property type="evidence" value="ECO:0007669"/>
    <property type="project" value="InterPro"/>
</dbReference>
<dbReference type="GO" id="GO:0016705">
    <property type="term" value="F:oxidoreductase activity, acting on paired donors, with incorporation or reduction of molecular oxygen"/>
    <property type="evidence" value="ECO:0007669"/>
    <property type="project" value="InterPro"/>
</dbReference>
<evidence type="ECO:0000256" key="1">
    <source>
        <dbReference type="ARBA" id="ARBA00001971"/>
    </source>
</evidence>
<dbReference type="PRINTS" id="PR00385">
    <property type="entry name" value="P450"/>
</dbReference>
<sequence length="450" mass="52386">MKKDGLHFNKLFEAYQKRSLEFGPIYKENIANQSTVVVSDPEEYKKVVRTEGKFPVRAVMEPWHYYRKKKNLGQGLVNSNGPEWYKLRAASSKKMLKIKEVADFCEDMSDVAEEFTKYLLERRNEQNEVVGIEKEIFRWAMESIGTFLFDSRIGLFGSNPPKLSVEFIENLQGFFRLMQPLTYNLPVYKVFPTSEWKQFQTHADNVFRIGRSFVDKITAETPENLEKGVKSSFVQYIRCQGSLSENEALATVVDLLVGATETTSNACLWTLYCLARNPEVQDKMHNEISKNLPNSDDKISEEKLKRLQYVKAIFKESLRLYPITFSTSRFMENDIELAGYRIPQGTHVQCNLYGIYKDSKLFPDPEVFRPERWTRENNMDKELKALSNLVWGHGARMCIGRRLAEQEIHILMIKIIQKFRLEYHHEPLGAIVKTVMTPDRPVLISFIPRD</sequence>
<evidence type="ECO:0000256" key="3">
    <source>
        <dbReference type="ARBA" id="ARBA00022617"/>
    </source>
</evidence>
<keyword evidence="10" id="KW-1185">Reference proteome</keyword>
<comment type="similarity">
    <text evidence="2 9">Belongs to the cytochrome P450 family.</text>
</comment>
<organism evidence="10 11">
    <name type="scientific">Crassostrea virginica</name>
    <name type="common">Eastern oyster</name>
    <dbReference type="NCBI Taxonomy" id="6565"/>
    <lineage>
        <taxon>Eukaryota</taxon>
        <taxon>Metazoa</taxon>
        <taxon>Spiralia</taxon>
        <taxon>Lophotrochozoa</taxon>
        <taxon>Mollusca</taxon>
        <taxon>Bivalvia</taxon>
        <taxon>Autobranchia</taxon>
        <taxon>Pteriomorphia</taxon>
        <taxon>Ostreida</taxon>
        <taxon>Ostreoidea</taxon>
        <taxon>Ostreidae</taxon>
        <taxon>Crassostrea</taxon>
    </lineage>
</organism>
<keyword evidence="7 9" id="KW-0503">Monooxygenase</keyword>
<dbReference type="InterPro" id="IPR017972">
    <property type="entry name" value="Cyt_P450_CS"/>
</dbReference>
<dbReference type="PROSITE" id="PS00086">
    <property type="entry name" value="CYTOCHROME_P450"/>
    <property type="match status" value="1"/>
</dbReference>
<dbReference type="PRINTS" id="PR00463">
    <property type="entry name" value="EP450I"/>
</dbReference>
<dbReference type="InterPro" id="IPR050479">
    <property type="entry name" value="CYP11_CYP27_families"/>
</dbReference>
<keyword evidence="4 8" id="KW-0479">Metal-binding</keyword>
<accession>A0A8B8CB04</accession>
<evidence type="ECO:0000256" key="9">
    <source>
        <dbReference type="RuleBase" id="RU000461"/>
    </source>
</evidence>
<dbReference type="SUPFAM" id="SSF48264">
    <property type="entry name" value="Cytochrome P450"/>
    <property type="match status" value="1"/>
</dbReference>
<proteinExistence type="inferred from homology"/>
<keyword evidence="3 8" id="KW-0349">Heme</keyword>
<dbReference type="Pfam" id="PF00067">
    <property type="entry name" value="p450"/>
    <property type="match status" value="1"/>
</dbReference>
<dbReference type="PANTHER" id="PTHR24279">
    <property type="entry name" value="CYTOCHROME P450"/>
    <property type="match status" value="1"/>
</dbReference>
<evidence type="ECO:0000313" key="10">
    <source>
        <dbReference type="Proteomes" id="UP000694844"/>
    </source>
</evidence>
<dbReference type="KEGG" id="cvn:111117979"/>
<name>A0A8B8CB04_CRAVI</name>